<reference evidence="1 2" key="1">
    <citation type="submission" date="2022-11" db="EMBL/GenBank/DDBJ databases">
        <title>Genome Sequencing of Nocardia sp. ON39_IFM12276 and assembly.</title>
        <authorList>
            <person name="Shimojima M."/>
            <person name="Toyokawa M."/>
            <person name="Uesaka K."/>
        </authorList>
    </citation>
    <scope>NUCLEOTIDE SEQUENCE [LARGE SCALE GENOMIC DNA]</scope>
    <source>
        <strain evidence="1 2">IFM 12276</strain>
    </source>
</reference>
<protein>
    <submittedName>
        <fullName evidence="1">Uncharacterized protein</fullName>
    </submittedName>
</protein>
<organism evidence="1 2">
    <name type="scientific">Nocardia sputorum</name>
    <dbReference type="NCBI Taxonomy" id="2984338"/>
    <lineage>
        <taxon>Bacteria</taxon>
        <taxon>Bacillati</taxon>
        <taxon>Actinomycetota</taxon>
        <taxon>Actinomycetes</taxon>
        <taxon>Mycobacteriales</taxon>
        <taxon>Nocardiaceae</taxon>
        <taxon>Nocardia</taxon>
    </lineage>
</organism>
<sequence>MAGSCGARIAGGEDALRFGTEEAGRSLPVIDAWRGPQEFCEGPHSWEWWRRGKGTRPVIANSTSVTLKPHVRATSQ</sequence>
<keyword evidence="2" id="KW-1185">Reference proteome</keyword>
<gene>
    <name evidence="1" type="ORF">IFM12276_58170</name>
</gene>
<accession>A0ABM8D635</accession>
<evidence type="ECO:0000313" key="1">
    <source>
        <dbReference type="EMBL" id="BDU02789.1"/>
    </source>
</evidence>
<proteinExistence type="predicted"/>
<evidence type="ECO:0000313" key="2">
    <source>
        <dbReference type="Proteomes" id="UP001317870"/>
    </source>
</evidence>
<dbReference type="Proteomes" id="UP001317870">
    <property type="component" value="Chromosome"/>
</dbReference>
<name>A0ABM8D635_9NOCA</name>
<dbReference type="EMBL" id="AP026978">
    <property type="protein sequence ID" value="BDU02789.1"/>
    <property type="molecule type" value="Genomic_DNA"/>
</dbReference>